<dbReference type="Gene3D" id="3.90.1420.10">
    <property type="entry name" value="Rubisco LSMT, substrate-binding domain"/>
    <property type="match status" value="1"/>
</dbReference>
<gene>
    <name evidence="6" type="ORF">OMED0929_LOCUS6014</name>
</gene>
<dbReference type="GO" id="GO:0016279">
    <property type="term" value="F:protein-lysine N-methyltransferase activity"/>
    <property type="evidence" value="ECO:0007669"/>
    <property type="project" value="TreeGrafter"/>
</dbReference>
<evidence type="ECO:0000256" key="4">
    <source>
        <dbReference type="SAM" id="SignalP"/>
    </source>
</evidence>
<dbReference type="InterPro" id="IPR015353">
    <property type="entry name" value="Rubisco_LSMT_subst-bd"/>
</dbReference>
<dbReference type="PROSITE" id="PS51257">
    <property type="entry name" value="PROKAR_LIPOPROTEIN"/>
    <property type="match status" value="1"/>
</dbReference>
<dbReference type="Pfam" id="PF09273">
    <property type="entry name" value="Rubis-subs-bind"/>
    <property type="match status" value="1"/>
</dbReference>
<accession>A0A7S0KNT1</accession>
<reference evidence="6" key="1">
    <citation type="submission" date="2021-01" db="EMBL/GenBank/DDBJ databases">
        <authorList>
            <person name="Corre E."/>
            <person name="Pelletier E."/>
            <person name="Niang G."/>
            <person name="Scheremetjew M."/>
            <person name="Finn R."/>
            <person name="Kale V."/>
            <person name="Holt S."/>
            <person name="Cochrane G."/>
            <person name="Meng A."/>
            <person name="Brown T."/>
            <person name="Cohen L."/>
        </authorList>
    </citation>
    <scope>NUCLEOTIDE SEQUENCE</scope>
    <source>
        <strain evidence="6">Clade-D-RCC2572</strain>
    </source>
</reference>
<dbReference type="EMBL" id="HBEW01007116">
    <property type="protein sequence ID" value="CAD8586576.1"/>
    <property type="molecule type" value="Transcribed_RNA"/>
</dbReference>
<evidence type="ECO:0000313" key="6">
    <source>
        <dbReference type="EMBL" id="CAD8586576.1"/>
    </source>
</evidence>
<dbReference type="InterPro" id="IPR036464">
    <property type="entry name" value="Rubisco_LSMT_subst-bd_sf"/>
</dbReference>
<keyword evidence="4" id="KW-0732">Signal</keyword>
<sequence>MGARCRAVVVVVAIIVVVFASCVVAGEGGGERHASSSSGTVFAETSAMTRSIAAFERWMRRGGAPASTTTTFVGDVGVGVIPGLGRGLYAKKNITKGALLLEVPLEKCLSTASARADGTFGEAFGELERGATTNAMLAMHLLRQAYGLRGDSAYWPWLKLLPREVDSTLGWTEKELDEIEGSNLGAFTSAVKAQWRAEYDALNVTHLRRRYPDVFGGKHASYYTFEKFIWAMFVVWSRAIDLSTGSEDAPTARVVVPFLDMANHSPATKLVPAWDAQKNAIKVYAASDFTENLEIRFNYDAKPSQYFLLQYGFIPENNPAECVEVTLRVADNDPLRDIKETLLEKHGLNPKTRNFEWKPVGIDADLLAATRVISMNEDEANDPTSVMLAIAGASVSARNDAHTKAVLLKSIASFLEGYGTTLKEDNVYVKAKANSTNLPSKRKRFALLLRMREKIILLSSANALFKEIPDEDSELVIDSCRYAFYNEYDACMARARGETFRKFE</sequence>
<evidence type="ECO:0000256" key="2">
    <source>
        <dbReference type="ARBA" id="ARBA00022679"/>
    </source>
</evidence>
<evidence type="ECO:0000256" key="1">
    <source>
        <dbReference type="ARBA" id="ARBA00022603"/>
    </source>
</evidence>
<keyword evidence="1" id="KW-0489">Methyltransferase</keyword>
<evidence type="ECO:0000259" key="5">
    <source>
        <dbReference type="Pfam" id="PF09273"/>
    </source>
</evidence>
<dbReference type="InterPro" id="IPR050600">
    <property type="entry name" value="SETD3_SETD6_MTase"/>
</dbReference>
<dbReference type="PANTHER" id="PTHR13271:SF137">
    <property type="entry name" value="SET DOMAIN-CONTAINING PROTEIN"/>
    <property type="match status" value="1"/>
</dbReference>
<dbReference type="PANTHER" id="PTHR13271">
    <property type="entry name" value="UNCHARACTERIZED PUTATIVE METHYLTRANSFERASE"/>
    <property type="match status" value="1"/>
</dbReference>
<dbReference type="SUPFAM" id="SSF81822">
    <property type="entry name" value="RuBisCo LSMT C-terminal, substrate-binding domain"/>
    <property type="match status" value="1"/>
</dbReference>
<organism evidence="6">
    <name type="scientific">Ostreococcus mediterraneus</name>
    <dbReference type="NCBI Taxonomy" id="1486918"/>
    <lineage>
        <taxon>Eukaryota</taxon>
        <taxon>Viridiplantae</taxon>
        <taxon>Chlorophyta</taxon>
        <taxon>Mamiellophyceae</taxon>
        <taxon>Mamiellales</taxon>
        <taxon>Bathycoccaceae</taxon>
        <taxon>Ostreococcus</taxon>
    </lineage>
</organism>
<feature type="chain" id="PRO_5030642340" description="Rubisco LSMT substrate-binding domain-containing protein" evidence="4">
    <location>
        <begin position="21"/>
        <end position="504"/>
    </location>
</feature>
<dbReference type="CDD" id="cd10527">
    <property type="entry name" value="SET_LSMT"/>
    <property type="match status" value="1"/>
</dbReference>
<name>A0A7S0KNT1_9CHLO</name>
<dbReference type="AlphaFoldDB" id="A0A7S0KNT1"/>
<dbReference type="SUPFAM" id="SSF82199">
    <property type="entry name" value="SET domain"/>
    <property type="match status" value="1"/>
</dbReference>
<feature type="signal peptide" evidence="4">
    <location>
        <begin position="1"/>
        <end position="20"/>
    </location>
</feature>
<proteinExistence type="predicted"/>
<protein>
    <recommendedName>
        <fullName evidence="5">Rubisco LSMT substrate-binding domain-containing protein</fullName>
    </recommendedName>
</protein>
<dbReference type="GO" id="GO:0032259">
    <property type="term" value="P:methylation"/>
    <property type="evidence" value="ECO:0007669"/>
    <property type="project" value="UniProtKB-KW"/>
</dbReference>
<keyword evidence="3" id="KW-0949">S-adenosyl-L-methionine</keyword>
<keyword evidence="2" id="KW-0808">Transferase</keyword>
<dbReference type="Gene3D" id="3.90.1410.10">
    <property type="entry name" value="set domain protein methyltransferase, domain 1"/>
    <property type="match status" value="1"/>
</dbReference>
<feature type="domain" description="Rubisco LSMT substrate-binding" evidence="5">
    <location>
        <begin position="331"/>
        <end position="457"/>
    </location>
</feature>
<dbReference type="InterPro" id="IPR046341">
    <property type="entry name" value="SET_dom_sf"/>
</dbReference>
<evidence type="ECO:0000256" key="3">
    <source>
        <dbReference type="ARBA" id="ARBA00022691"/>
    </source>
</evidence>